<keyword evidence="10" id="KW-0325">Glycoprotein</keyword>
<dbReference type="Pfam" id="PF17960">
    <property type="entry name" value="TIG_plexin"/>
    <property type="match status" value="1"/>
</dbReference>
<reference evidence="14" key="1">
    <citation type="submission" date="2019-04" db="EMBL/GenBank/DDBJ databases">
        <title>An insight into the mialome of Ixodes scapularis.</title>
        <authorList>
            <person name="Ribeiro J.M."/>
            <person name="Mather T.N."/>
            <person name="Karim S."/>
        </authorList>
    </citation>
    <scope>NUCLEOTIDE SEQUENCE</scope>
</reference>
<evidence type="ECO:0000256" key="4">
    <source>
        <dbReference type="ARBA" id="ARBA00022729"/>
    </source>
</evidence>
<dbReference type="InterPro" id="IPR041362">
    <property type="entry name" value="TIG2_plexin"/>
</dbReference>
<dbReference type="VEuPathDB" id="VectorBase:ISCW007151"/>
<dbReference type="Gene3D" id="2.60.40.10">
    <property type="entry name" value="Immunoglobulins"/>
    <property type="match status" value="4"/>
</dbReference>
<comment type="caution">
    <text evidence="11">Lacks conserved residue(s) required for the propagation of feature annotation.</text>
</comment>
<dbReference type="GO" id="GO:0017154">
    <property type="term" value="F:semaphorin receptor activity"/>
    <property type="evidence" value="ECO:0007669"/>
    <property type="project" value="InterPro"/>
</dbReference>
<sequence length="1271" mass="139556">MGAPRSRAALGFLPLLLAVLMGSRVSAKNGVDLFVSSTLRTWANVSRMVVDKDTGKVYVGGANRIYQLTPNLETESLAFMGPYRDSSHCSPTSGCLPGQEKMRDYHTKAMAIDYSTKSLVVCGNVIRGSCTLHSLQNVSDFQRPSHESVLSSDPNESAVLFISNGPGPHKQVLYVGSSWNTEGSHAVDVPAVSSRSLDPNKDTFSIAVQGERSGTRIFVNSASRTNFPISYIFGFEFRGFSYWLTVQKSSLEEGARFISKLVRVCQNDPNYHSYTEVELVCRSDKDAHYNLAQAGFVSKPGSDLADSLGYDDDVLFVVFAKSENETIDRPGNESALCLFPLEAVMRNFTENIRDCFKGEGNRGLDFITPSTPCQNTPVSITDLFCGLEVNTPLEGSKPITAKSALSYTDTQLTSVAATTIYNFTAVFLGTNRGHLKKVLLESATSGYEVDDIAVDEGNPVLRDMLFDGSKDRIYVMTDYMLSAVDVQQCFRYLKCGVCTSNRDPYCGWCGPEKKCSLRANCEEAADDPVHWLSYKTQCSPITNISPSEVQRSTIRQLNVKLTNKTFVDEEELVCIFATSGLEVETNATRSADGVACPTPKPDAFSSIPSEDPYLTMKLSVGRNMTPEYFKFFDCNAYKTCTECTSTASPCSWCIERHLCTHNSSENCLNDITLTSPGAGPSIRGGADLCPRIQKSSSSSNEIIVPKSTTLGIRIQVENIPAFMIQSRFVCQFLIEGKIKQVNGQLLGDSLYCGRIPFKYDSDDANTTTKFGVIWEPKKFLDNPDNIHVVVYDCAKMAQNCGECHELHEKYGCGWCQESKSCTVRSNCPIWIDRTHICPDPEIMQFYPNTGPLDGGTNITIEGENFGKMFEDIEQGVHISLEMVNGSSLDVPCVPYQELYVRGSRIVCRIQKPENMTLATSGPVVVSVQDQFKARSKQKYTFVDPTIVSITPDKGPKSGGTDIEIRGAFLNTGSTTEISVGGVPCQLTKRQDALLTCRTSQAPMAGQERLVVKFDDGRRERGEYMFTFVEDPVIDSVESAIAGTPARGIPSGGLTVNVKGRNLDVVQEPALYVTVDSQRHYGKCVPESPQHLKCRSPVVSKENLHFEEDPAIPLELEYGVRMDAAESGQNLVANRGFKPFQMFPDPLYLPFSEDGHVKEFKSDYLTIAGDNLHRASEFDDVVVRVGTALCNVTSLSPTQLTCRPPKEQPAGLDESGNPDTTQLPVVVVEVGDRLSFVIGKLNYTNLGIPVTTDTDAGAHNITSTNVTDLNVE</sequence>
<proteinExistence type="inferred from homology"/>
<dbReference type="AlphaFoldDB" id="A0A4D5RXJ8"/>
<name>A0A4D5RXJ8_IXOSC</name>
<dbReference type="Pfam" id="PF01437">
    <property type="entry name" value="PSI"/>
    <property type="match status" value="1"/>
</dbReference>
<evidence type="ECO:0000256" key="11">
    <source>
        <dbReference type="PROSITE-ProRule" id="PRU00352"/>
    </source>
</evidence>
<feature type="domain" description="Sema" evidence="13">
    <location>
        <begin position="17"/>
        <end position="486"/>
    </location>
</feature>
<dbReference type="InterPro" id="IPR036352">
    <property type="entry name" value="Semap_dom_sf"/>
</dbReference>
<keyword evidence="6" id="KW-0524">Neurogenesis</keyword>
<organism evidence="14">
    <name type="scientific">Ixodes scapularis</name>
    <name type="common">Black-legged tick</name>
    <name type="synonym">Deer tick</name>
    <dbReference type="NCBI Taxonomy" id="6945"/>
    <lineage>
        <taxon>Eukaryota</taxon>
        <taxon>Metazoa</taxon>
        <taxon>Ecdysozoa</taxon>
        <taxon>Arthropoda</taxon>
        <taxon>Chelicerata</taxon>
        <taxon>Arachnida</taxon>
        <taxon>Acari</taxon>
        <taxon>Parasitiformes</taxon>
        <taxon>Ixodida</taxon>
        <taxon>Ixodoidea</taxon>
        <taxon>Ixodidae</taxon>
        <taxon>Ixodinae</taxon>
        <taxon>Ixodes</taxon>
    </lineage>
</organism>
<dbReference type="SUPFAM" id="SSF81296">
    <property type="entry name" value="E set domains"/>
    <property type="match status" value="3"/>
</dbReference>
<dbReference type="SMART" id="SM00429">
    <property type="entry name" value="IPT"/>
    <property type="match status" value="3"/>
</dbReference>
<dbReference type="VEuPathDB" id="VectorBase:ISCP_013725"/>
<comment type="similarity">
    <text evidence="2">Belongs to the plexin family.</text>
</comment>
<feature type="chain" id="PRO_5020036571" evidence="12">
    <location>
        <begin position="28"/>
        <end position="1271"/>
    </location>
</feature>
<dbReference type="InterPro" id="IPR002165">
    <property type="entry name" value="Plexin_repeat"/>
</dbReference>
<evidence type="ECO:0000256" key="1">
    <source>
        <dbReference type="ARBA" id="ARBA00004251"/>
    </source>
</evidence>
<dbReference type="PANTHER" id="PTHR22625">
    <property type="entry name" value="PLEXIN"/>
    <property type="match status" value="1"/>
</dbReference>
<dbReference type="InterPro" id="IPR002909">
    <property type="entry name" value="IPT_dom"/>
</dbReference>
<dbReference type="InterPro" id="IPR013783">
    <property type="entry name" value="Ig-like_fold"/>
</dbReference>
<dbReference type="CDD" id="cd00603">
    <property type="entry name" value="IPT_PCSR"/>
    <property type="match status" value="1"/>
</dbReference>
<evidence type="ECO:0000256" key="9">
    <source>
        <dbReference type="ARBA" id="ARBA00023157"/>
    </source>
</evidence>
<accession>A0A4D5RXJ8</accession>
<dbReference type="GO" id="GO:0005886">
    <property type="term" value="C:plasma membrane"/>
    <property type="evidence" value="ECO:0007669"/>
    <property type="project" value="UniProtKB-SubCell"/>
</dbReference>
<evidence type="ECO:0000259" key="13">
    <source>
        <dbReference type="PROSITE" id="PS51004"/>
    </source>
</evidence>
<keyword evidence="5" id="KW-0677">Repeat</keyword>
<evidence type="ECO:0000256" key="2">
    <source>
        <dbReference type="ARBA" id="ARBA00010297"/>
    </source>
</evidence>
<dbReference type="Gene3D" id="2.130.10.10">
    <property type="entry name" value="YVTN repeat-like/Quinoprotein amine dehydrogenase"/>
    <property type="match status" value="1"/>
</dbReference>
<evidence type="ECO:0000256" key="10">
    <source>
        <dbReference type="ARBA" id="ARBA00023180"/>
    </source>
</evidence>
<keyword evidence="14" id="KW-0675">Receptor</keyword>
<dbReference type="VEuPathDB" id="VectorBase:ISCI007151"/>
<dbReference type="PANTHER" id="PTHR22625:SF70">
    <property type="entry name" value="PLEXIN A, ISOFORM A"/>
    <property type="match status" value="1"/>
</dbReference>
<dbReference type="GO" id="GO:0007399">
    <property type="term" value="P:nervous system development"/>
    <property type="evidence" value="ECO:0007669"/>
    <property type="project" value="UniProtKB-KW"/>
</dbReference>
<dbReference type="InterPro" id="IPR001627">
    <property type="entry name" value="Semap_dom"/>
</dbReference>
<evidence type="ECO:0000256" key="5">
    <source>
        <dbReference type="ARBA" id="ARBA00022737"/>
    </source>
</evidence>
<dbReference type="InterPro" id="IPR041019">
    <property type="entry name" value="TIG1_plexin"/>
</dbReference>
<dbReference type="VEuPathDB" id="VectorBase:ISCP_032301"/>
<evidence type="ECO:0000256" key="12">
    <source>
        <dbReference type="SAM" id="SignalP"/>
    </source>
</evidence>
<dbReference type="CDD" id="cd11236">
    <property type="entry name" value="Sema_plexin_like"/>
    <property type="match status" value="1"/>
</dbReference>
<evidence type="ECO:0000256" key="3">
    <source>
        <dbReference type="ARBA" id="ARBA00022692"/>
    </source>
</evidence>
<dbReference type="Pfam" id="PF01403">
    <property type="entry name" value="Sema"/>
    <property type="match status" value="1"/>
</dbReference>
<keyword evidence="3" id="KW-0812">Transmembrane</keyword>
<dbReference type="SMART" id="SM00423">
    <property type="entry name" value="PSI"/>
    <property type="match status" value="3"/>
</dbReference>
<feature type="signal peptide" evidence="12">
    <location>
        <begin position="1"/>
        <end position="27"/>
    </location>
</feature>
<dbReference type="SMART" id="SM00630">
    <property type="entry name" value="Sema"/>
    <property type="match status" value="1"/>
</dbReference>
<dbReference type="Pfam" id="PF18020">
    <property type="entry name" value="TIG_2"/>
    <property type="match status" value="1"/>
</dbReference>
<dbReference type="Pfam" id="PF01833">
    <property type="entry name" value="TIG"/>
    <property type="match status" value="3"/>
</dbReference>
<keyword evidence="8" id="KW-0472">Membrane</keyword>
<keyword evidence="4 12" id="KW-0732">Signal</keyword>
<dbReference type="InterPro" id="IPR015943">
    <property type="entry name" value="WD40/YVTN_repeat-like_dom_sf"/>
</dbReference>
<keyword evidence="9" id="KW-1015">Disulfide bond</keyword>
<dbReference type="SUPFAM" id="SSF101912">
    <property type="entry name" value="Sema domain"/>
    <property type="match status" value="1"/>
</dbReference>
<evidence type="ECO:0000313" key="14">
    <source>
        <dbReference type="EMBL" id="MOY40627.1"/>
    </source>
</evidence>
<evidence type="ECO:0000256" key="8">
    <source>
        <dbReference type="ARBA" id="ARBA00023136"/>
    </source>
</evidence>
<dbReference type="InterPro" id="IPR031148">
    <property type="entry name" value="Plexin"/>
</dbReference>
<dbReference type="EMBL" id="GHJT01006656">
    <property type="protein sequence ID" value="MOY40627.1"/>
    <property type="molecule type" value="Transcribed_RNA"/>
</dbReference>
<comment type="subcellular location">
    <subcellularLocation>
        <location evidence="1">Cell membrane</location>
        <topology evidence="1">Single-pass type I membrane protein</topology>
    </subcellularLocation>
</comment>
<dbReference type="OrthoDB" id="6435691at2759"/>
<dbReference type="InterPro" id="IPR014756">
    <property type="entry name" value="Ig_E-set"/>
</dbReference>
<dbReference type="PROSITE" id="PS51004">
    <property type="entry name" value="SEMA"/>
    <property type="match status" value="1"/>
</dbReference>
<protein>
    <submittedName>
        <fullName evidence="14">Putative plexins functional semaphorin receptor</fullName>
    </submittedName>
</protein>
<dbReference type="InterPro" id="IPR016201">
    <property type="entry name" value="PSI"/>
</dbReference>
<keyword evidence="7" id="KW-1133">Transmembrane helix</keyword>
<evidence type="ECO:0000256" key="7">
    <source>
        <dbReference type="ARBA" id="ARBA00022989"/>
    </source>
</evidence>
<dbReference type="SUPFAM" id="SSF103575">
    <property type="entry name" value="Plexin repeat"/>
    <property type="match status" value="2"/>
</dbReference>
<evidence type="ECO:0000256" key="6">
    <source>
        <dbReference type="ARBA" id="ARBA00022902"/>
    </source>
</evidence>